<feature type="signal peptide" evidence="1">
    <location>
        <begin position="1"/>
        <end position="19"/>
    </location>
</feature>
<dbReference type="Pfam" id="PF13992">
    <property type="entry name" value="YecR"/>
    <property type="match status" value="1"/>
</dbReference>
<evidence type="ECO:0000256" key="1">
    <source>
        <dbReference type="SAM" id="SignalP"/>
    </source>
</evidence>
<keyword evidence="1" id="KW-0732">Signal</keyword>
<evidence type="ECO:0008006" key="3">
    <source>
        <dbReference type="Google" id="ProtNLM"/>
    </source>
</evidence>
<organism evidence="2">
    <name type="scientific">Phytobacter massiliensis</name>
    <dbReference type="NCBI Taxonomy" id="1485952"/>
    <lineage>
        <taxon>Bacteria</taxon>
        <taxon>Pseudomonadati</taxon>
        <taxon>Pseudomonadota</taxon>
        <taxon>Gammaproteobacteria</taxon>
        <taxon>Enterobacterales</taxon>
        <taxon>Enterobacteriaceae</taxon>
        <taxon>Phytobacter</taxon>
    </lineage>
</organism>
<dbReference type="PROSITE" id="PS51257">
    <property type="entry name" value="PROKAR_LIPOPROTEIN"/>
    <property type="match status" value="1"/>
</dbReference>
<dbReference type="RefSeq" id="WP_044173572.1">
    <property type="nucleotide sequence ID" value="NZ_CABKSF010000001.1"/>
</dbReference>
<evidence type="ECO:0000313" key="2">
    <source>
        <dbReference type="EMBL" id="VYU76481.1"/>
    </source>
</evidence>
<dbReference type="OrthoDB" id="8607336at2"/>
<dbReference type="EMBL" id="CACRTZ010000037">
    <property type="protein sequence ID" value="VYU76481.1"/>
    <property type="molecule type" value="Genomic_DNA"/>
</dbReference>
<sequence length="112" mass="11903">MKKLAAAATLLMLAGCTITKEPQVSQVDTTSGIVRLSFNEAMMQNARYDSYTTQATANKQCQQMGYATAVAYGQPISTCSVISGSVCMSTTVTIQYQCRGMAITPTPVASGW</sequence>
<protein>
    <recommendedName>
        <fullName evidence="3">YecR-like lipoprotein</fullName>
    </recommendedName>
</protein>
<dbReference type="AlphaFoldDB" id="A0A6N3HJA0"/>
<feature type="chain" id="PRO_5026995968" description="YecR-like lipoprotein" evidence="1">
    <location>
        <begin position="20"/>
        <end position="112"/>
    </location>
</feature>
<proteinExistence type="predicted"/>
<name>A0A6N3HJA0_9ENTR</name>
<reference evidence="2" key="1">
    <citation type="submission" date="2019-11" db="EMBL/GenBank/DDBJ databases">
        <authorList>
            <person name="Feng L."/>
        </authorList>
    </citation>
    <scope>NUCLEOTIDE SEQUENCE</scope>
    <source>
        <strain evidence="2">EMassiliensisLFYP7</strain>
    </source>
</reference>
<dbReference type="InterPro" id="IPR025731">
    <property type="entry name" value="YecR-like"/>
</dbReference>
<accession>A0A6N3HJA0</accession>
<gene>
    <name evidence="2" type="ORF">EMLFYP7_04014</name>
</gene>